<sequence>MRKFHFTALCVLLCVACNSSQKNGEERKDEIDSTAVHELQGIWLDDNTELPLFKIKGDSIYYASQINLPMSFTVRNDTLVVFGADTLNYPIQERGMYFLRYRTLAGDMVSLHKAETDTISFGTAVEVPETADEVVEKDSVIVYGGERFRGYAYINPTRKKVVNMGVSEEGLPVENIYYDNIIHICIYQGKKCLFARDMNKEMFSQVVPADFLRSAILSDMNFAGIDNEGFWYQATLCVPGGAICYNVRLGISRDGELTYRVR</sequence>
<protein>
    <submittedName>
        <fullName evidence="1">DUF4738 domain-containing protein</fullName>
    </submittedName>
</protein>
<evidence type="ECO:0000313" key="1">
    <source>
        <dbReference type="EMBL" id="MBU3856921.1"/>
    </source>
</evidence>
<dbReference type="Pfam" id="PF15889">
    <property type="entry name" value="DUF4738"/>
    <property type="match status" value="1"/>
</dbReference>
<proteinExistence type="predicted"/>
<reference evidence="1" key="1">
    <citation type="journal article" date="2021" name="PeerJ">
        <title>Extensive microbial diversity within the chicken gut microbiome revealed by metagenomics and culture.</title>
        <authorList>
            <person name="Gilroy R."/>
            <person name="Ravi A."/>
            <person name="Getino M."/>
            <person name="Pursley I."/>
            <person name="Horton D.L."/>
            <person name="Alikhan N.F."/>
            <person name="Baker D."/>
            <person name="Gharbi K."/>
            <person name="Hall N."/>
            <person name="Watson M."/>
            <person name="Adriaenssens E.M."/>
            <person name="Foster-Nyarko E."/>
            <person name="Jarju S."/>
            <person name="Secka A."/>
            <person name="Antonio M."/>
            <person name="Oren A."/>
            <person name="Chaudhuri R.R."/>
            <person name="La Ragione R."/>
            <person name="Hildebrand F."/>
            <person name="Pallen M.J."/>
        </authorList>
    </citation>
    <scope>NUCLEOTIDE SEQUENCE</scope>
    <source>
        <strain evidence="1">8470</strain>
    </source>
</reference>
<dbReference type="Proteomes" id="UP000784286">
    <property type="component" value="Unassembled WGS sequence"/>
</dbReference>
<dbReference type="InterPro" id="IPR031762">
    <property type="entry name" value="DUF4738"/>
</dbReference>
<reference evidence="1" key="2">
    <citation type="submission" date="2021-04" db="EMBL/GenBank/DDBJ databases">
        <authorList>
            <person name="Gilroy R."/>
        </authorList>
    </citation>
    <scope>NUCLEOTIDE SEQUENCE</scope>
    <source>
        <strain evidence="1">8470</strain>
    </source>
</reference>
<organism evidence="1 2">
    <name type="scientific">Candidatus Phocaeicola excrementipullorum</name>
    <dbReference type="NCBI Taxonomy" id="2838731"/>
    <lineage>
        <taxon>Bacteria</taxon>
        <taxon>Pseudomonadati</taxon>
        <taxon>Bacteroidota</taxon>
        <taxon>Bacteroidia</taxon>
        <taxon>Bacteroidales</taxon>
        <taxon>Bacteroidaceae</taxon>
        <taxon>Phocaeicola</taxon>
    </lineage>
</organism>
<name>A0A948X422_9BACT</name>
<evidence type="ECO:0000313" key="2">
    <source>
        <dbReference type="Proteomes" id="UP000784286"/>
    </source>
</evidence>
<gene>
    <name evidence="1" type="ORF">H9928_10290</name>
</gene>
<dbReference type="Gene3D" id="2.40.128.510">
    <property type="entry name" value="Protein of unknown function DUF4738"/>
    <property type="match status" value="1"/>
</dbReference>
<dbReference type="AlphaFoldDB" id="A0A948X422"/>
<comment type="caution">
    <text evidence="1">The sequence shown here is derived from an EMBL/GenBank/DDBJ whole genome shotgun (WGS) entry which is preliminary data.</text>
</comment>
<accession>A0A948X422</accession>
<dbReference type="EMBL" id="JAHLFJ010000089">
    <property type="protein sequence ID" value="MBU3856921.1"/>
    <property type="molecule type" value="Genomic_DNA"/>
</dbReference>